<keyword evidence="2" id="KW-0032">Aminotransferase</keyword>
<evidence type="ECO:0000256" key="5">
    <source>
        <dbReference type="ARBA" id="ARBA00022898"/>
    </source>
</evidence>
<evidence type="ECO:0000256" key="1">
    <source>
        <dbReference type="ARBA" id="ARBA00001933"/>
    </source>
</evidence>
<dbReference type="PANTHER" id="PTHR43247">
    <property type="entry name" value="PHOSPHOSERINE AMINOTRANSFERASE"/>
    <property type="match status" value="1"/>
</dbReference>
<keyword evidence="9" id="KW-1185">Reference proteome</keyword>
<dbReference type="GO" id="GO:0006564">
    <property type="term" value="P:L-serine biosynthetic process"/>
    <property type="evidence" value="ECO:0007669"/>
    <property type="project" value="InterPro"/>
</dbReference>
<dbReference type="AlphaFoldDB" id="W1NXX9"/>
<evidence type="ECO:0000256" key="2">
    <source>
        <dbReference type="ARBA" id="ARBA00022576"/>
    </source>
</evidence>
<dbReference type="HOGENOM" id="CLU_2213502_0_0_1"/>
<evidence type="ECO:0000256" key="3">
    <source>
        <dbReference type="ARBA" id="ARBA00022605"/>
    </source>
</evidence>
<evidence type="ECO:0000313" key="8">
    <source>
        <dbReference type="EMBL" id="ERN00513.1"/>
    </source>
</evidence>
<keyword evidence="7" id="KW-0472">Membrane</keyword>
<dbReference type="GO" id="GO:0004648">
    <property type="term" value="F:O-phospho-L-serine:2-oxoglutarate aminotransferase activity"/>
    <property type="evidence" value="ECO:0007669"/>
    <property type="project" value="InterPro"/>
</dbReference>
<dbReference type="InterPro" id="IPR022278">
    <property type="entry name" value="Pser_aminoTfrase"/>
</dbReference>
<comment type="cofactor">
    <cofactor evidence="1">
        <name>pyridoxal 5'-phosphate</name>
        <dbReference type="ChEBI" id="CHEBI:597326"/>
    </cofactor>
</comment>
<dbReference type="SUPFAM" id="SSF53383">
    <property type="entry name" value="PLP-dependent transferases"/>
    <property type="match status" value="1"/>
</dbReference>
<keyword evidence="5" id="KW-0663">Pyridoxal phosphate</keyword>
<accession>W1NXX9</accession>
<dbReference type="InterPro" id="IPR015424">
    <property type="entry name" value="PyrdxlP-dep_Trfase"/>
</dbReference>
<name>W1NXX9_AMBTC</name>
<gene>
    <name evidence="8" type="ORF">AMTR_s00102p00044660</name>
</gene>
<keyword evidence="7" id="KW-0812">Transmembrane</keyword>
<dbReference type="PANTHER" id="PTHR43247:SF1">
    <property type="entry name" value="PHOSPHOSERINE AMINOTRANSFERASE"/>
    <property type="match status" value="1"/>
</dbReference>
<comment type="pathway">
    <text evidence="6">Amino-acid biosynthesis.</text>
</comment>
<keyword evidence="7" id="KW-1133">Transmembrane helix</keyword>
<dbReference type="Gramene" id="ERN00513">
    <property type="protein sequence ID" value="ERN00513"/>
    <property type="gene ID" value="AMTR_s00102p00044660"/>
</dbReference>
<reference evidence="9" key="1">
    <citation type="journal article" date="2013" name="Science">
        <title>The Amborella genome and the evolution of flowering plants.</title>
        <authorList>
            <consortium name="Amborella Genome Project"/>
        </authorList>
    </citation>
    <scope>NUCLEOTIDE SEQUENCE [LARGE SCALE GENOMIC DNA]</scope>
</reference>
<organism evidence="8 9">
    <name type="scientific">Amborella trichopoda</name>
    <dbReference type="NCBI Taxonomy" id="13333"/>
    <lineage>
        <taxon>Eukaryota</taxon>
        <taxon>Viridiplantae</taxon>
        <taxon>Streptophyta</taxon>
        <taxon>Embryophyta</taxon>
        <taxon>Tracheophyta</taxon>
        <taxon>Spermatophyta</taxon>
        <taxon>Magnoliopsida</taxon>
        <taxon>Amborellales</taxon>
        <taxon>Amborellaceae</taxon>
        <taxon>Amborella</taxon>
    </lineage>
</organism>
<feature type="transmembrane region" description="Helical" evidence="7">
    <location>
        <begin position="12"/>
        <end position="32"/>
    </location>
</feature>
<dbReference type="InterPro" id="IPR015422">
    <property type="entry name" value="PyrdxlP-dep_Trfase_small"/>
</dbReference>
<keyword evidence="3" id="KW-0028">Amino-acid biosynthesis</keyword>
<dbReference type="STRING" id="13333.W1NXX9"/>
<protein>
    <submittedName>
        <fullName evidence="8">Uncharacterized protein</fullName>
    </submittedName>
</protein>
<proteinExistence type="predicted"/>
<dbReference type="EMBL" id="KI394858">
    <property type="protein sequence ID" value="ERN00513.1"/>
    <property type="molecule type" value="Genomic_DNA"/>
</dbReference>
<evidence type="ECO:0000313" key="9">
    <source>
        <dbReference type="Proteomes" id="UP000017836"/>
    </source>
</evidence>
<dbReference type="eggNOG" id="KOG2790">
    <property type="taxonomic scope" value="Eukaryota"/>
</dbReference>
<evidence type="ECO:0000256" key="6">
    <source>
        <dbReference type="ARBA" id="ARBA00029440"/>
    </source>
</evidence>
<sequence>MLITNLSITLPHVMQFTFVDWFLKILLLKMIWRPLRRRIWRKLRFSTMLLMKSGGFYKCPVEKSVRSLMNVPFTLKTFELEVGFIKQAASQGMVLLKGDRSVGGVRA</sequence>
<keyword evidence="4" id="KW-0808">Transferase</keyword>
<dbReference type="Proteomes" id="UP000017836">
    <property type="component" value="Unassembled WGS sequence"/>
</dbReference>
<dbReference type="Gene3D" id="3.90.1150.10">
    <property type="entry name" value="Aspartate Aminotransferase, domain 1"/>
    <property type="match status" value="1"/>
</dbReference>
<evidence type="ECO:0000256" key="7">
    <source>
        <dbReference type="SAM" id="Phobius"/>
    </source>
</evidence>
<evidence type="ECO:0000256" key="4">
    <source>
        <dbReference type="ARBA" id="ARBA00022679"/>
    </source>
</evidence>